<reference evidence="7" key="1">
    <citation type="submission" date="2015-07" db="EMBL/GenBank/DDBJ databases">
        <title>Adaptation to a free-living lifestyle via gene acquisitions in the diplomonad Trepomonas sp. PC1.</title>
        <authorList>
            <person name="Xu F."/>
            <person name="Jerlstrom-Hultqvist J."/>
            <person name="Kolisko M."/>
            <person name="Simpson A.G.B."/>
            <person name="Roger A.J."/>
            <person name="Svard S.G."/>
            <person name="Andersson J.O."/>
        </authorList>
    </citation>
    <scope>NUCLEOTIDE SEQUENCE</scope>
    <source>
        <strain evidence="7">PC1</strain>
    </source>
</reference>
<proteinExistence type="predicted"/>
<dbReference type="InterPro" id="IPR018247">
    <property type="entry name" value="EF_Hand_1_Ca_BS"/>
</dbReference>
<dbReference type="InterPro" id="IPR002048">
    <property type="entry name" value="EF_hand_dom"/>
</dbReference>
<dbReference type="CDD" id="cd00051">
    <property type="entry name" value="EFh"/>
    <property type="match status" value="1"/>
</dbReference>
<dbReference type="InterPro" id="IPR051426">
    <property type="entry name" value="Peflin/Sorcin_CaBP"/>
</dbReference>
<protein>
    <submittedName>
        <fullName evidence="7">EF-hand domain pair-containing protein</fullName>
    </submittedName>
</protein>
<organism evidence="7">
    <name type="scientific">Trepomonas sp. PC1</name>
    <dbReference type="NCBI Taxonomy" id="1076344"/>
    <lineage>
        <taxon>Eukaryota</taxon>
        <taxon>Metamonada</taxon>
        <taxon>Diplomonadida</taxon>
        <taxon>Hexamitidae</taxon>
        <taxon>Hexamitinae</taxon>
        <taxon>Trepomonas</taxon>
    </lineage>
</organism>
<evidence type="ECO:0000256" key="1">
    <source>
        <dbReference type="ARBA" id="ARBA00004496"/>
    </source>
</evidence>
<dbReference type="PANTHER" id="PTHR46212">
    <property type="entry name" value="PEFLIN"/>
    <property type="match status" value="1"/>
</dbReference>
<dbReference type="Gene3D" id="1.10.238.10">
    <property type="entry name" value="EF-hand"/>
    <property type="match status" value="2"/>
</dbReference>
<dbReference type="PANTHER" id="PTHR46212:SF3">
    <property type="entry name" value="GH27120P"/>
    <property type="match status" value="1"/>
</dbReference>
<dbReference type="GO" id="GO:0005737">
    <property type="term" value="C:cytoplasm"/>
    <property type="evidence" value="ECO:0007669"/>
    <property type="project" value="UniProtKB-SubCell"/>
</dbReference>
<dbReference type="InterPro" id="IPR011992">
    <property type="entry name" value="EF-hand-dom_pair"/>
</dbReference>
<evidence type="ECO:0000256" key="5">
    <source>
        <dbReference type="ARBA" id="ARBA00022837"/>
    </source>
</evidence>
<dbReference type="GO" id="GO:0048306">
    <property type="term" value="F:calcium-dependent protein binding"/>
    <property type="evidence" value="ECO:0007669"/>
    <property type="project" value="UniProtKB-ARBA"/>
</dbReference>
<dbReference type="SMART" id="SM00054">
    <property type="entry name" value="EFh"/>
    <property type="match status" value="3"/>
</dbReference>
<keyword evidence="2" id="KW-0963">Cytoplasm</keyword>
<dbReference type="AlphaFoldDB" id="A0A146KH85"/>
<feature type="domain" description="EF-hand" evidence="6">
    <location>
        <begin position="4"/>
        <end position="39"/>
    </location>
</feature>
<evidence type="ECO:0000313" key="7">
    <source>
        <dbReference type="EMBL" id="JAP95827.1"/>
    </source>
</evidence>
<name>A0A146KH85_9EUKA</name>
<dbReference type="SUPFAM" id="SSF47473">
    <property type="entry name" value="EF-hand"/>
    <property type="match status" value="1"/>
</dbReference>
<dbReference type="PROSITE" id="PS00018">
    <property type="entry name" value="EF_HAND_1"/>
    <property type="match status" value="2"/>
</dbReference>
<sequence length="130" mass="14360">MKYPNTQLCRNIFNQIDLDGSGRLSIEELNNAFKQLDINLSKGEILEIQQMVDQNGGGKMNIDEFIHLVYICQNVVQNNAAALLFFVADSDCSGDLHAKELSVIFQKLGANISEEAAQNIVEQVTGDKNG</sequence>
<evidence type="ECO:0000256" key="3">
    <source>
        <dbReference type="ARBA" id="ARBA00022723"/>
    </source>
</evidence>
<dbReference type="Pfam" id="PF13499">
    <property type="entry name" value="EF-hand_7"/>
    <property type="match status" value="1"/>
</dbReference>
<accession>A0A146KH85</accession>
<comment type="subcellular location">
    <subcellularLocation>
        <location evidence="1">Cytoplasm</location>
    </subcellularLocation>
</comment>
<feature type="non-terminal residue" evidence="7">
    <location>
        <position position="130"/>
    </location>
</feature>
<keyword evidence="5" id="KW-0106">Calcium</keyword>
<dbReference type="EMBL" id="GDID01000779">
    <property type="protein sequence ID" value="JAP95827.1"/>
    <property type="molecule type" value="Transcribed_RNA"/>
</dbReference>
<evidence type="ECO:0000256" key="2">
    <source>
        <dbReference type="ARBA" id="ARBA00022490"/>
    </source>
</evidence>
<keyword evidence="3" id="KW-0479">Metal-binding</keyword>
<dbReference type="PROSITE" id="PS50222">
    <property type="entry name" value="EF_HAND_2"/>
    <property type="match status" value="1"/>
</dbReference>
<evidence type="ECO:0000256" key="4">
    <source>
        <dbReference type="ARBA" id="ARBA00022737"/>
    </source>
</evidence>
<gene>
    <name evidence="7" type="ORF">TPC1_11042</name>
</gene>
<evidence type="ECO:0000259" key="6">
    <source>
        <dbReference type="PROSITE" id="PS50222"/>
    </source>
</evidence>
<keyword evidence="4" id="KW-0677">Repeat</keyword>
<dbReference type="GO" id="GO:0005509">
    <property type="term" value="F:calcium ion binding"/>
    <property type="evidence" value="ECO:0007669"/>
    <property type="project" value="InterPro"/>
</dbReference>